<evidence type="ECO:0000313" key="11">
    <source>
        <dbReference type="Proteomes" id="UP000184447"/>
    </source>
</evidence>
<feature type="domain" description="TaqI-like C-terminal specificity" evidence="9">
    <location>
        <begin position="403"/>
        <end position="549"/>
    </location>
</feature>
<evidence type="ECO:0000256" key="6">
    <source>
        <dbReference type="ARBA" id="ARBA00023125"/>
    </source>
</evidence>
<evidence type="ECO:0000256" key="3">
    <source>
        <dbReference type="ARBA" id="ARBA00022679"/>
    </source>
</evidence>
<gene>
    <name evidence="10" type="ORF">SAMN02745207_01003</name>
</gene>
<keyword evidence="6" id="KW-0238">DNA-binding</keyword>
<sequence>MELNFKKVINELYCIIKEPMDISFKYIAIDNYKKALDIKESSFSQYYIKVLKDRKNKGVVYTPKPIADYMIKNLVDKKEIINNPFLKILDPSCGCGNIIIPTIEYLLEIYLENLDLINTKNDLKLTKYSIIEHILTNNVYGYDIDEYSIKILIIDIFQLYGVLNLGNFKVTDFLIDDIDIRFDFIIGNPPYIGHKTIEREYFNLLKNKYGSIYRDKSDISYCFFQKGLKVINKMGKITFITSRYFMESLSGSDLRKILKEYCSIYRIIDFYGIRPFKNIGIDPVIIFFVNSSDAVEYINVIKPKINVGSKNINFYNSVFLNEGKEYNEFTINKNLLNNKGWMLKDEKEREIIRKIEEKSITNLANICYSYQGIISGLDKAFVVDEEIIKDNKLEKDIIMPWIKSTSIEKNKVNSTGKYIIYTDKIEDKSLYPNCLKYIAQHKEKLMNRRECKFGKRKWYELQWGRKEFIFQEEKIVFPYKSKNNRFSLDKGKCFSADVYALSLKEDVAINYDYLLFLLNSKVYEFYFKCFTKKLGEDMYEYYPNNLMKLCIPINEFSDFSDENDLNQFFGFGDEEIEIINNSI</sequence>
<dbReference type="InterPro" id="IPR029063">
    <property type="entry name" value="SAM-dependent_MTases_sf"/>
</dbReference>
<evidence type="ECO:0000259" key="9">
    <source>
        <dbReference type="Pfam" id="PF12950"/>
    </source>
</evidence>
<dbReference type="Pfam" id="PF07669">
    <property type="entry name" value="Eco57I"/>
    <property type="match status" value="1"/>
</dbReference>
<evidence type="ECO:0000256" key="4">
    <source>
        <dbReference type="ARBA" id="ARBA00022691"/>
    </source>
</evidence>
<dbReference type="GO" id="GO:0032259">
    <property type="term" value="P:methylation"/>
    <property type="evidence" value="ECO:0007669"/>
    <property type="project" value="UniProtKB-KW"/>
</dbReference>
<keyword evidence="4" id="KW-0949">S-adenosyl-L-methionine</keyword>
<dbReference type="PANTHER" id="PTHR33841">
    <property type="entry name" value="DNA METHYLTRANSFERASE YEEA-RELATED"/>
    <property type="match status" value="1"/>
</dbReference>
<evidence type="ECO:0000256" key="1">
    <source>
        <dbReference type="ARBA" id="ARBA00011900"/>
    </source>
</evidence>
<dbReference type="InterPro" id="IPR002052">
    <property type="entry name" value="DNA_methylase_N6_adenine_CS"/>
</dbReference>
<dbReference type="EMBL" id="FQXM01000004">
    <property type="protein sequence ID" value="SHH39361.1"/>
    <property type="molecule type" value="Genomic_DNA"/>
</dbReference>
<evidence type="ECO:0000256" key="7">
    <source>
        <dbReference type="ARBA" id="ARBA00047942"/>
    </source>
</evidence>
<dbReference type="InterPro" id="IPR011639">
    <property type="entry name" value="MethylTrfase_TaqI-like_dom"/>
</dbReference>
<keyword evidence="2 10" id="KW-0489">Methyltransferase</keyword>
<evidence type="ECO:0000256" key="5">
    <source>
        <dbReference type="ARBA" id="ARBA00022747"/>
    </source>
</evidence>
<dbReference type="GO" id="GO:0009307">
    <property type="term" value="P:DNA restriction-modification system"/>
    <property type="evidence" value="ECO:0007669"/>
    <property type="project" value="UniProtKB-KW"/>
</dbReference>
<comment type="catalytic activity">
    <reaction evidence="7">
        <text>a 2'-deoxyadenosine in DNA + S-adenosyl-L-methionine = an N(6)-methyl-2'-deoxyadenosine in DNA + S-adenosyl-L-homocysteine + H(+)</text>
        <dbReference type="Rhea" id="RHEA:15197"/>
        <dbReference type="Rhea" id="RHEA-COMP:12418"/>
        <dbReference type="Rhea" id="RHEA-COMP:12419"/>
        <dbReference type="ChEBI" id="CHEBI:15378"/>
        <dbReference type="ChEBI" id="CHEBI:57856"/>
        <dbReference type="ChEBI" id="CHEBI:59789"/>
        <dbReference type="ChEBI" id="CHEBI:90615"/>
        <dbReference type="ChEBI" id="CHEBI:90616"/>
        <dbReference type="EC" id="2.1.1.72"/>
    </reaction>
</comment>
<dbReference type="GO" id="GO:0009007">
    <property type="term" value="F:site-specific DNA-methyltransferase (adenine-specific) activity"/>
    <property type="evidence" value="ECO:0007669"/>
    <property type="project" value="UniProtKB-EC"/>
</dbReference>
<dbReference type="EC" id="2.1.1.72" evidence="1"/>
<feature type="domain" description="Type II methyltransferase M.TaqI-like" evidence="8">
    <location>
        <begin position="178"/>
        <end position="273"/>
    </location>
</feature>
<reference evidence="10 11" key="1">
    <citation type="submission" date="2016-11" db="EMBL/GenBank/DDBJ databases">
        <authorList>
            <person name="Jaros S."/>
            <person name="Januszkiewicz K."/>
            <person name="Wedrychowicz H."/>
        </authorList>
    </citation>
    <scope>NUCLEOTIDE SEQUENCE [LARGE SCALE GENOMIC DNA]</scope>
    <source>
        <strain evidence="10 11">DSM 8605</strain>
    </source>
</reference>
<dbReference type="Gene3D" id="3.40.50.150">
    <property type="entry name" value="Vaccinia Virus protein VP39"/>
    <property type="match status" value="1"/>
</dbReference>
<keyword evidence="3 10" id="KW-0808">Transferase</keyword>
<dbReference type="InterPro" id="IPR025931">
    <property type="entry name" value="TaqI_C"/>
</dbReference>
<dbReference type="AlphaFoldDB" id="A0A1M5SLF9"/>
<name>A0A1M5SLF9_9CLOT</name>
<evidence type="ECO:0000256" key="2">
    <source>
        <dbReference type="ARBA" id="ARBA00022603"/>
    </source>
</evidence>
<dbReference type="RefSeq" id="WP_073337330.1">
    <property type="nucleotide sequence ID" value="NZ_FQXM01000004.1"/>
</dbReference>
<evidence type="ECO:0000259" key="8">
    <source>
        <dbReference type="Pfam" id="PF07669"/>
    </source>
</evidence>
<proteinExistence type="predicted"/>
<dbReference type="GO" id="GO:0003677">
    <property type="term" value="F:DNA binding"/>
    <property type="evidence" value="ECO:0007669"/>
    <property type="project" value="UniProtKB-KW"/>
</dbReference>
<dbReference type="Proteomes" id="UP000184447">
    <property type="component" value="Unassembled WGS sequence"/>
</dbReference>
<protein>
    <recommendedName>
        <fullName evidence="1">site-specific DNA-methyltransferase (adenine-specific)</fullName>
        <ecNumber evidence="1">2.1.1.72</ecNumber>
    </recommendedName>
</protein>
<keyword evidence="5" id="KW-0680">Restriction system</keyword>
<keyword evidence="11" id="KW-1185">Reference proteome</keyword>
<dbReference type="STRING" id="1121316.SAMN02745207_01003"/>
<evidence type="ECO:0000313" key="10">
    <source>
        <dbReference type="EMBL" id="SHH39361.1"/>
    </source>
</evidence>
<accession>A0A1M5SLF9</accession>
<dbReference type="OrthoDB" id="9815272at2"/>
<dbReference type="PROSITE" id="PS00092">
    <property type="entry name" value="N6_MTASE"/>
    <property type="match status" value="1"/>
</dbReference>
<dbReference type="PANTHER" id="PTHR33841:SF6">
    <property type="entry name" value="TYPE II METHYLTRANSFERASE M.HINDII"/>
    <property type="match status" value="1"/>
</dbReference>
<dbReference type="SUPFAM" id="SSF53335">
    <property type="entry name" value="S-adenosyl-L-methionine-dependent methyltransferases"/>
    <property type="match status" value="1"/>
</dbReference>
<dbReference type="InterPro" id="IPR050953">
    <property type="entry name" value="N4_N6_ade-DNA_methylase"/>
</dbReference>
<organism evidence="10 11">
    <name type="scientific">Clostridium grantii DSM 8605</name>
    <dbReference type="NCBI Taxonomy" id="1121316"/>
    <lineage>
        <taxon>Bacteria</taxon>
        <taxon>Bacillati</taxon>
        <taxon>Bacillota</taxon>
        <taxon>Clostridia</taxon>
        <taxon>Eubacteriales</taxon>
        <taxon>Clostridiaceae</taxon>
        <taxon>Clostridium</taxon>
    </lineage>
</organism>
<dbReference type="PRINTS" id="PR00507">
    <property type="entry name" value="N12N6MTFRASE"/>
</dbReference>
<dbReference type="Pfam" id="PF12950">
    <property type="entry name" value="TaqI_C"/>
    <property type="match status" value="1"/>
</dbReference>